<keyword evidence="1" id="KW-0560">Oxidoreductase</keyword>
<name>A0A5Q2MJ20_9ACTN</name>
<proteinExistence type="predicted"/>
<dbReference type="KEGG" id="aef:GEV26_06450"/>
<dbReference type="SMART" id="SM00903">
    <property type="entry name" value="Flavin_Reduct"/>
    <property type="match status" value="1"/>
</dbReference>
<dbReference type="SUPFAM" id="SSF50475">
    <property type="entry name" value="FMN-binding split barrel"/>
    <property type="match status" value="1"/>
</dbReference>
<accession>A0A5Q2MJ20</accession>
<dbReference type="InterPro" id="IPR050268">
    <property type="entry name" value="NADH-dep_flavin_reductase"/>
</dbReference>
<evidence type="ECO:0000313" key="3">
    <source>
        <dbReference type="Proteomes" id="UP000392064"/>
    </source>
</evidence>
<evidence type="ECO:0000313" key="2">
    <source>
        <dbReference type="EMBL" id="QGG41032.1"/>
    </source>
</evidence>
<reference evidence="2 3" key="1">
    <citation type="submission" date="2019-11" db="EMBL/GenBank/DDBJ databases">
        <authorList>
            <person name="Li J."/>
        </authorList>
    </citation>
    <scope>NUCLEOTIDE SEQUENCE [LARGE SCALE GENOMIC DNA]</scope>
    <source>
        <strain evidence="2 3">MF47</strain>
    </source>
</reference>
<dbReference type="GO" id="GO:0042602">
    <property type="term" value="F:riboflavin reductase (NADPH) activity"/>
    <property type="evidence" value="ECO:0007669"/>
    <property type="project" value="TreeGrafter"/>
</dbReference>
<dbReference type="InterPro" id="IPR012349">
    <property type="entry name" value="Split_barrel_FMN-bd"/>
</dbReference>
<sequence>MTTTQDHLEPQTFRSALASMATPVSVVTTELAGERFGFTANSFTSISMAPPLVGVYIAETASAYRAFMETETVAINILAADQAHVARQFATSGIDKFAGLDFDPDLAGAPVLAGTQVSFVGAIVDRPVIGDHVLLVVAPTRSTMPGPQPLIYHQRSFCQLPSV</sequence>
<dbReference type="InterPro" id="IPR002563">
    <property type="entry name" value="Flavin_Rdtase-like_dom"/>
</dbReference>
<dbReference type="PANTHER" id="PTHR30466:SF1">
    <property type="entry name" value="FMN REDUCTASE (NADH) RUTF"/>
    <property type="match status" value="1"/>
</dbReference>
<organism evidence="2 3">
    <name type="scientific">Aeromicrobium yanjiei</name>
    <dbReference type="NCBI Taxonomy" id="2662028"/>
    <lineage>
        <taxon>Bacteria</taxon>
        <taxon>Bacillati</taxon>
        <taxon>Actinomycetota</taxon>
        <taxon>Actinomycetes</taxon>
        <taxon>Propionibacteriales</taxon>
        <taxon>Nocardioidaceae</taxon>
        <taxon>Aeromicrobium</taxon>
    </lineage>
</organism>
<dbReference type="RefSeq" id="WP_153652301.1">
    <property type="nucleotide sequence ID" value="NZ_CP045737.1"/>
</dbReference>
<dbReference type="Gene3D" id="2.30.110.10">
    <property type="entry name" value="Electron Transport, Fmn-binding Protein, Chain A"/>
    <property type="match status" value="1"/>
</dbReference>
<dbReference type="AlphaFoldDB" id="A0A5Q2MJ20"/>
<gene>
    <name evidence="2" type="ORF">GEV26_06450</name>
</gene>
<dbReference type="PANTHER" id="PTHR30466">
    <property type="entry name" value="FLAVIN REDUCTASE"/>
    <property type="match status" value="1"/>
</dbReference>
<protein>
    <submittedName>
        <fullName evidence="2">Flavin reductase</fullName>
    </submittedName>
</protein>
<keyword evidence="3" id="KW-1185">Reference proteome</keyword>
<evidence type="ECO:0000256" key="1">
    <source>
        <dbReference type="ARBA" id="ARBA00023002"/>
    </source>
</evidence>
<dbReference type="EMBL" id="CP045737">
    <property type="protein sequence ID" value="QGG41032.1"/>
    <property type="molecule type" value="Genomic_DNA"/>
</dbReference>
<dbReference type="GO" id="GO:0010181">
    <property type="term" value="F:FMN binding"/>
    <property type="evidence" value="ECO:0007669"/>
    <property type="project" value="InterPro"/>
</dbReference>
<dbReference type="Pfam" id="PF01613">
    <property type="entry name" value="Flavin_Reduct"/>
    <property type="match status" value="1"/>
</dbReference>
<dbReference type="Proteomes" id="UP000392064">
    <property type="component" value="Chromosome"/>
</dbReference>